<proteinExistence type="predicted"/>
<evidence type="ECO:0000256" key="4">
    <source>
        <dbReference type="ARBA" id="ARBA00023136"/>
    </source>
</evidence>
<dbReference type="InterPro" id="IPR006189">
    <property type="entry name" value="CHASE_dom"/>
</dbReference>
<dbReference type="EMBL" id="CP054491">
    <property type="protein sequence ID" value="QKQ25136.1"/>
    <property type="molecule type" value="Genomic_DNA"/>
</dbReference>
<dbReference type="Proteomes" id="UP000509658">
    <property type="component" value="Chromosome"/>
</dbReference>
<dbReference type="KEGG" id="rev:HUE57_01665"/>
<dbReference type="GO" id="GO:0007165">
    <property type="term" value="P:signal transduction"/>
    <property type="evidence" value="ECO:0007669"/>
    <property type="project" value="UniProtKB-ARBA"/>
</dbReference>
<dbReference type="InterPro" id="IPR042240">
    <property type="entry name" value="CHASE_sf"/>
</dbReference>
<dbReference type="GO" id="GO:0003824">
    <property type="term" value="F:catalytic activity"/>
    <property type="evidence" value="ECO:0007669"/>
    <property type="project" value="UniProtKB-ARBA"/>
</dbReference>
<comment type="subcellular location">
    <subcellularLocation>
        <location evidence="1">Membrane</location>
    </subcellularLocation>
</comment>
<organism evidence="6 7">
    <name type="scientific">Candidatus Reidiella endopervernicosa</name>
    <dbReference type="NCBI Taxonomy" id="2738883"/>
    <lineage>
        <taxon>Bacteria</taxon>
        <taxon>Pseudomonadati</taxon>
        <taxon>Pseudomonadota</taxon>
        <taxon>Gammaproteobacteria</taxon>
        <taxon>Candidatus Reidiella</taxon>
    </lineage>
</organism>
<evidence type="ECO:0000313" key="7">
    <source>
        <dbReference type="Proteomes" id="UP000509658"/>
    </source>
</evidence>
<dbReference type="PROSITE" id="PS50839">
    <property type="entry name" value="CHASE"/>
    <property type="match status" value="1"/>
</dbReference>
<protein>
    <submittedName>
        <fullName evidence="6">CHASE domain-containing protein</fullName>
    </submittedName>
</protein>
<dbReference type="Gene3D" id="3.30.450.350">
    <property type="entry name" value="CHASE domain"/>
    <property type="match status" value="1"/>
</dbReference>
<keyword evidence="7" id="KW-1185">Reference proteome</keyword>
<evidence type="ECO:0000256" key="2">
    <source>
        <dbReference type="ARBA" id="ARBA00022692"/>
    </source>
</evidence>
<gene>
    <name evidence="6" type="ORF">HUE57_01665</name>
</gene>
<accession>A0A6N0HS69</accession>
<dbReference type="Pfam" id="PF03924">
    <property type="entry name" value="CHASE"/>
    <property type="match status" value="1"/>
</dbReference>
<keyword evidence="2" id="KW-0812">Transmembrane</keyword>
<evidence type="ECO:0000313" key="6">
    <source>
        <dbReference type="EMBL" id="QKQ25136.1"/>
    </source>
</evidence>
<dbReference type="SMART" id="SM01079">
    <property type="entry name" value="CHASE"/>
    <property type="match status" value="1"/>
</dbReference>
<keyword evidence="3" id="KW-1133">Transmembrane helix</keyword>
<sequence>MHVNDRTRIYEASLEGFASYIAATPQVNLDNVRRYAQLIRKQFPYIYMMELSQRVTPAERTGLVRRMRTAGYADFEIHTFGYESDRKVHSVAESEVYYPVVFIEPEVPEVMDELGIDLLSTSATLEQTVRRSLMAGRQIASRPFKTVDGVLVYLIFQPVAAVRSYEQRADVLNDPYSVLMVVNAKTLLPSWVRQREG</sequence>
<name>A0A6N0HS69_9GAMM</name>
<reference evidence="6 7" key="1">
    <citation type="submission" date="2020-05" db="EMBL/GenBank/DDBJ databases">
        <title>Horizontal transmission and recombination maintain forever young bacterial symbiont genomes.</title>
        <authorList>
            <person name="Russell S.L."/>
            <person name="Pepper-Tunick E."/>
            <person name="Svedberg J."/>
            <person name="Byrne A."/>
            <person name="Ruelas Castillo J."/>
            <person name="Vollmers C."/>
            <person name="Beinart R.A."/>
            <person name="Corbett-Detig R."/>
        </authorList>
    </citation>
    <scope>NUCLEOTIDE SEQUENCE [LARGE SCALE GENOMIC DNA]</scope>
    <source>
        <strain evidence="6">Santa_Monica_outfall</strain>
    </source>
</reference>
<dbReference type="RefSeq" id="WP_174672590.1">
    <property type="nucleotide sequence ID" value="NZ_CP054491.1"/>
</dbReference>
<evidence type="ECO:0000256" key="3">
    <source>
        <dbReference type="ARBA" id="ARBA00022989"/>
    </source>
</evidence>
<keyword evidence="4" id="KW-0472">Membrane</keyword>
<feature type="domain" description="CHASE" evidence="5">
    <location>
        <begin position="23"/>
        <end position="159"/>
    </location>
</feature>
<evidence type="ECO:0000259" key="5">
    <source>
        <dbReference type="PROSITE" id="PS50839"/>
    </source>
</evidence>
<dbReference type="AlphaFoldDB" id="A0A6N0HS69"/>
<dbReference type="GO" id="GO:0016020">
    <property type="term" value="C:membrane"/>
    <property type="evidence" value="ECO:0007669"/>
    <property type="project" value="UniProtKB-SubCell"/>
</dbReference>
<evidence type="ECO:0000256" key="1">
    <source>
        <dbReference type="ARBA" id="ARBA00004370"/>
    </source>
</evidence>